<evidence type="ECO:0000256" key="3">
    <source>
        <dbReference type="SAM" id="MobiDB-lite"/>
    </source>
</evidence>
<dbReference type="PROSITE" id="PS51419">
    <property type="entry name" value="RAB"/>
    <property type="match status" value="1"/>
</dbReference>
<comment type="caution">
    <text evidence="4">The sequence shown here is derived from an EMBL/GenBank/DDBJ whole genome shotgun (WGS) entry which is preliminary data.</text>
</comment>
<dbReference type="PANTHER" id="PTHR45775">
    <property type="entry name" value="RAD, GEM/KIR FAMILY MEMBER 2, ISOFORM C"/>
    <property type="match status" value="1"/>
</dbReference>
<dbReference type="PANTHER" id="PTHR45775:SF6">
    <property type="entry name" value="RAD, GEM_KIR FAMILY MEMBER 2, ISOFORM C"/>
    <property type="match status" value="1"/>
</dbReference>
<dbReference type="Gene3D" id="3.40.50.300">
    <property type="entry name" value="P-loop containing nucleotide triphosphate hydrolases"/>
    <property type="match status" value="1"/>
</dbReference>
<comment type="similarity">
    <text evidence="1">Belongs to the small GTPase superfamily. RGK family.</text>
</comment>
<accession>A0ABQ9EBJ0</accession>
<name>A0ABQ9EBJ0_TEGGR</name>
<dbReference type="SMART" id="SM00175">
    <property type="entry name" value="RAB"/>
    <property type="match status" value="1"/>
</dbReference>
<proteinExistence type="inferred from homology"/>
<keyword evidence="2" id="KW-0597">Phosphoprotein</keyword>
<protein>
    <submittedName>
        <fullName evidence="4">Uncharacterized protein</fullName>
    </submittedName>
</protein>
<feature type="region of interest" description="Disordered" evidence="3">
    <location>
        <begin position="85"/>
        <end position="149"/>
    </location>
</feature>
<dbReference type="Proteomes" id="UP001217089">
    <property type="component" value="Unassembled WGS sequence"/>
</dbReference>
<evidence type="ECO:0000313" key="5">
    <source>
        <dbReference type="Proteomes" id="UP001217089"/>
    </source>
</evidence>
<dbReference type="InterPro" id="IPR051641">
    <property type="entry name" value="RGK_GTP-binding_reg"/>
</dbReference>
<feature type="region of interest" description="Disordered" evidence="3">
    <location>
        <begin position="1"/>
        <end position="56"/>
    </location>
</feature>
<feature type="compositionally biased region" description="Basic residues" evidence="3">
    <location>
        <begin position="18"/>
        <end position="29"/>
    </location>
</feature>
<evidence type="ECO:0000313" key="4">
    <source>
        <dbReference type="EMBL" id="KAJ8302693.1"/>
    </source>
</evidence>
<dbReference type="EMBL" id="JARBDR010000917">
    <property type="protein sequence ID" value="KAJ8302693.1"/>
    <property type="molecule type" value="Genomic_DNA"/>
</dbReference>
<gene>
    <name evidence="4" type="ORF">KUTeg_019089</name>
</gene>
<dbReference type="Pfam" id="PF00071">
    <property type="entry name" value="Ras"/>
    <property type="match status" value="1"/>
</dbReference>
<keyword evidence="5" id="KW-1185">Reference proteome</keyword>
<feature type="compositionally biased region" description="Polar residues" evidence="3">
    <location>
        <begin position="45"/>
        <end position="56"/>
    </location>
</feature>
<reference evidence="4 5" key="1">
    <citation type="submission" date="2022-12" db="EMBL/GenBank/DDBJ databases">
        <title>Chromosome-level genome of Tegillarca granosa.</title>
        <authorList>
            <person name="Kim J."/>
        </authorList>
    </citation>
    <scope>NUCLEOTIDE SEQUENCE [LARGE SCALE GENOMIC DNA]</scope>
    <source>
        <strain evidence="4">Teg-2019</strain>
        <tissue evidence="4">Adductor muscle</tissue>
    </source>
</reference>
<dbReference type="InterPro" id="IPR027417">
    <property type="entry name" value="P-loop_NTPase"/>
</dbReference>
<feature type="compositionally biased region" description="Basic and acidic residues" evidence="3">
    <location>
        <begin position="30"/>
        <end position="40"/>
    </location>
</feature>
<dbReference type="SUPFAM" id="SSF52540">
    <property type="entry name" value="P-loop containing nucleoside triphosphate hydrolases"/>
    <property type="match status" value="1"/>
</dbReference>
<feature type="compositionally biased region" description="Low complexity" evidence="3">
    <location>
        <begin position="129"/>
        <end position="148"/>
    </location>
</feature>
<sequence>MDTDDRTRYLSPNAAQSHHTRTRSFKSRPRPKETEDEGIRPRRNSMPSQPRNNRLSSSFNDLLKEKDNVQEDSSLRRVRSFKTTSKGGVVNRGDSYKRKSYKEIIGPSGTYKDENTDPQSNQHHNRLPSQTSETSQGSGTGDSCGSSTEQSGFTVVVLGPPGVGKTSLISQFMTSEYVAYEAGSIDRDEERTISVLLDGEESTLNFIDPSRDEVDLDETIVDAYLVVFSTNDREAFEVSIETLFQLRNELGTDKTVILVANKIDLARKREIGIEEARAAAHQYDCKYAETSAALNHHVDELLVGILKQIRLHMENREPEEKIVKKRKERKGSFKVARGLLSKLFGKHSKKDKSCENLYEL</sequence>
<organism evidence="4 5">
    <name type="scientific">Tegillarca granosa</name>
    <name type="common">Malaysian cockle</name>
    <name type="synonym">Anadara granosa</name>
    <dbReference type="NCBI Taxonomy" id="220873"/>
    <lineage>
        <taxon>Eukaryota</taxon>
        <taxon>Metazoa</taxon>
        <taxon>Spiralia</taxon>
        <taxon>Lophotrochozoa</taxon>
        <taxon>Mollusca</taxon>
        <taxon>Bivalvia</taxon>
        <taxon>Autobranchia</taxon>
        <taxon>Pteriomorphia</taxon>
        <taxon>Arcoida</taxon>
        <taxon>Arcoidea</taxon>
        <taxon>Arcidae</taxon>
        <taxon>Tegillarca</taxon>
    </lineage>
</organism>
<evidence type="ECO:0000256" key="1">
    <source>
        <dbReference type="ARBA" id="ARBA00008846"/>
    </source>
</evidence>
<dbReference type="SMART" id="SM00173">
    <property type="entry name" value="RAS"/>
    <property type="match status" value="1"/>
</dbReference>
<dbReference type="PRINTS" id="PR00449">
    <property type="entry name" value="RASTRNSFRMNG"/>
</dbReference>
<evidence type="ECO:0000256" key="2">
    <source>
        <dbReference type="ARBA" id="ARBA00022553"/>
    </source>
</evidence>
<dbReference type="PROSITE" id="PS51421">
    <property type="entry name" value="RAS"/>
    <property type="match status" value="1"/>
</dbReference>
<dbReference type="InterPro" id="IPR001806">
    <property type="entry name" value="Small_GTPase"/>
</dbReference>